<gene>
    <name evidence="4" type="ORF">H9625_16065</name>
</gene>
<feature type="domain" description="Minor fimbrium subunit Mfa1 C-terminal" evidence="3">
    <location>
        <begin position="670"/>
        <end position="754"/>
    </location>
</feature>
<accession>A0ABR8YCH2</accession>
<dbReference type="Gene3D" id="2.60.40.3690">
    <property type="match status" value="1"/>
</dbReference>
<evidence type="ECO:0000256" key="2">
    <source>
        <dbReference type="SAM" id="SignalP"/>
    </source>
</evidence>
<name>A0ABR8YCH2_9BACT</name>
<dbReference type="Pfam" id="PF15495">
    <property type="entry name" value="Fimbrillin_C"/>
    <property type="match status" value="1"/>
</dbReference>
<feature type="signal peptide" evidence="2">
    <location>
        <begin position="1"/>
        <end position="23"/>
    </location>
</feature>
<sequence length="757" mass="82304">MRKFKFFALAFAALSFAACSDDAIDGQGGNTGTTGDGTPAYLTISFVTNGESSTRSTADDANNQGDTDGDQEDSGHENAGMPDEQAVDKVLVVITPVNGGNVNFAKLYNTSTVTTANEDGTFDVTNTAAGAQFTNDEPIELTTGQYNVVVVANPVDDLITGIAEADLNAGIANSNVAENLYSAITTGIYTPTETVFGNIAQGQKLNVDDVGFRVMMASKALSSTPGQEYSVELDEENTVEDPATVTVNIERAYSKITFRETKYNDEDGKENIYEVPVRVGQVEARLVEAAIKNSDITGTEEGSATYVYRKLNAALDSEGHDVYVLWEAAAEGATPVFKGVYYPTEETQIVDVSDTGTPQNENKTVYAKLEAITDAAQYEEGTNYVIETLGQPTSGLTYLSDETGVVDHWYVRLEGYALVNLSKNVYYVRHTTDNLGQSPFGTLDGSNYLYTPYWSEKNDNGNFTTDANGNIVFVKEDGAFISEKWFYNTLAQVSTESENLTIDATNSFKVGTENAKYFKAMPTGDDQGEVTGDVSNGQHTQAGGTLPSVGKFMSYCFENSTDINHQMHGLSTGISFVARIYADADCDDKISTLYRYDGHLFESLEAIQESYGANLMSKKFNELVEKEEINEAGVTNITKADMKALAEYKAGDESTSNVGDAAKNGEEIDLYADGICYYYTTEIKHYDNGSNTSLGNMEFAIMRNNIYSLAVTGINEIGDPYVDPTPDTPNENTDPTTALNVEVQIVPWIVRYNDIEF</sequence>
<feature type="chain" id="PRO_5046815229" evidence="2">
    <location>
        <begin position="24"/>
        <end position="757"/>
    </location>
</feature>
<dbReference type="Proteomes" id="UP000620874">
    <property type="component" value="Unassembled WGS sequence"/>
</dbReference>
<reference evidence="4 5" key="1">
    <citation type="submission" date="2020-08" db="EMBL/GenBank/DDBJ databases">
        <title>A Genomic Blueprint of the Chicken Gut Microbiome.</title>
        <authorList>
            <person name="Gilroy R."/>
            <person name="Ravi A."/>
            <person name="Getino M."/>
            <person name="Pursley I."/>
            <person name="Horton D.L."/>
            <person name="Alikhan N.-F."/>
            <person name="Baker D."/>
            <person name="Gharbi K."/>
            <person name="Hall N."/>
            <person name="Watson M."/>
            <person name="Adriaenssens E.M."/>
            <person name="Foster-Nyarko E."/>
            <person name="Jarju S."/>
            <person name="Secka A."/>
            <person name="Antonio M."/>
            <person name="Oren A."/>
            <person name="Chaudhuri R."/>
            <person name="La Ragione R.M."/>
            <person name="Hildebrand F."/>
            <person name="Pallen M.J."/>
        </authorList>
    </citation>
    <scope>NUCLEOTIDE SEQUENCE [LARGE SCALE GENOMIC DNA]</scope>
    <source>
        <strain evidence="4 5">Sa1CVN1</strain>
    </source>
</reference>
<dbReference type="EMBL" id="JACSPP010000080">
    <property type="protein sequence ID" value="MBD8041924.1"/>
    <property type="molecule type" value="Genomic_DNA"/>
</dbReference>
<evidence type="ECO:0000313" key="5">
    <source>
        <dbReference type="Proteomes" id="UP000620874"/>
    </source>
</evidence>
<organism evidence="4 5">
    <name type="scientific">Phocaeicola intestinalis</name>
    <dbReference type="NCBI Taxonomy" id="2762212"/>
    <lineage>
        <taxon>Bacteria</taxon>
        <taxon>Pseudomonadati</taxon>
        <taxon>Bacteroidota</taxon>
        <taxon>Bacteroidia</taxon>
        <taxon>Bacteroidales</taxon>
        <taxon>Bacteroidaceae</taxon>
        <taxon>Phocaeicola</taxon>
    </lineage>
</organism>
<protein>
    <submittedName>
        <fullName evidence="4">Mfa1 fimbrilin C-terminal domain-containing protein</fullName>
    </submittedName>
</protein>
<evidence type="ECO:0000256" key="1">
    <source>
        <dbReference type="SAM" id="MobiDB-lite"/>
    </source>
</evidence>
<dbReference type="Gene3D" id="2.60.40.2580">
    <property type="match status" value="1"/>
</dbReference>
<feature type="compositionally biased region" description="Polar residues" evidence="1">
    <location>
        <begin position="51"/>
        <end position="66"/>
    </location>
</feature>
<keyword evidence="2" id="KW-0732">Signal</keyword>
<dbReference type="InterPro" id="IPR029140">
    <property type="entry name" value="Mfa1_C"/>
</dbReference>
<feature type="region of interest" description="Disordered" evidence="1">
    <location>
        <begin position="51"/>
        <end position="81"/>
    </location>
</feature>
<dbReference type="PROSITE" id="PS51257">
    <property type="entry name" value="PROKAR_LIPOPROTEIN"/>
    <property type="match status" value="1"/>
</dbReference>
<comment type="caution">
    <text evidence="4">The sequence shown here is derived from an EMBL/GenBank/DDBJ whole genome shotgun (WGS) entry which is preliminary data.</text>
</comment>
<dbReference type="RefSeq" id="WP_191765318.1">
    <property type="nucleotide sequence ID" value="NZ_JACSPP010000080.1"/>
</dbReference>
<proteinExistence type="predicted"/>
<evidence type="ECO:0000313" key="4">
    <source>
        <dbReference type="EMBL" id="MBD8041924.1"/>
    </source>
</evidence>
<keyword evidence="5" id="KW-1185">Reference proteome</keyword>
<evidence type="ECO:0000259" key="3">
    <source>
        <dbReference type="Pfam" id="PF15495"/>
    </source>
</evidence>